<dbReference type="RefSeq" id="WP_237466468.1">
    <property type="nucleotide sequence ID" value="NZ_CAKLDI010000001.1"/>
</dbReference>
<evidence type="ECO:0000256" key="4">
    <source>
        <dbReference type="SAM" id="SignalP"/>
    </source>
</evidence>
<reference evidence="5" key="1">
    <citation type="submission" date="2021-11" db="EMBL/GenBank/DDBJ databases">
        <authorList>
            <person name="Rodrigo-Torres L."/>
            <person name="Arahal R. D."/>
            <person name="Lucena T."/>
        </authorList>
    </citation>
    <scope>NUCLEOTIDE SEQUENCE</scope>
    <source>
        <strain evidence="5">CECT 7929</strain>
    </source>
</reference>
<keyword evidence="3" id="KW-1133">Transmembrane helix</keyword>
<feature type="region of interest" description="Disordered" evidence="2">
    <location>
        <begin position="810"/>
        <end position="830"/>
    </location>
</feature>
<dbReference type="NCBIfam" id="TIGR03504">
    <property type="entry name" value="FimV_Cterm"/>
    <property type="match status" value="1"/>
</dbReference>
<feature type="region of interest" description="Disordered" evidence="2">
    <location>
        <begin position="1477"/>
        <end position="1545"/>
    </location>
</feature>
<evidence type="ECO:0000256" key="3">
    <source>
        <dbReference type="SAM" id="Phobius"/>
    </source>
</evidence>
<keyword evidence="6" id="KW-1185">Reference proteome</keyword>
<feature type="region of interest" description="Disordered" evidence="2">
    <location>
        <begin position="138"/>
        <end position="180"/>
    </location>
</feature>
<keyword evidence="3" id="KW-0472">Membrane</keyword>
<evidence type="ECO:0000313" key="5">
    <source>
        <dbReference type="EMBL" id="CAH0534064.1"/>
    </source>
</evidence>
<feature type="region of interest" description="Disordered" evidence="2">
    <location>
        <begin position="1169"/>
        <end position="1238"/>
    </location>
</feature>
<keyword evidence="1" id="KW-0175">Coiled coil</keyword>
<feature type="region of interest" description="Disordered" evidence="2">
    <location>
        <begin position="472"/>
        <end position="508"/>
    </location>
</feature>
<feature type="transmembrane region" description="Helical" evidence="3">
    <location>
        <begin position="288"/>
        <end position="310"/>
    </location>
</feature>
<accession>A0ABN8DUU7</accession>
<keyword evidence="4" id="KW-0732">Signal</keyword>
<feature type="region of interest" description="Disordered" evidence="2">
    <location>
        <begin position="1037"/>
        <end position="1113"/>
    </location>
</feature>
<dbReference type="Proteomes" id="UP000838672">
    <property type="component" value="Unassembled WGS sequence"/>
</dbReference>
<feature type="compositionally biased region" description="Acidic residues" evidence="2">
    <location>
        <begin position="1344"/>
        <end position="1366"/>
    </location>
</feature>
<feature type="signal peptide" evidence="4">
    <location>
        <begin position="1"/>
        <end position="33"/>
    </location>
</feature>
<dbReference type="Gene3D" id="1.20.58.2200">
    <property type="match status" value="1"/>
</dbReference>
<evidence type="ECO:0000256" key="2">
    <source>
        <dbReference type="SAM" id="MobiDB-lite"/>
    </source>
</evidence>
<comment type="caution">
    <text evidence="5">The sequence shown here is derived from an EMBL/GenBank/DDBJ whole genome shotgun (WGS) entry which is preliminary data.</text>
</comment>
<dbReference type="EMBL" id="CAKLDI010000001">
    <property type="protein sequence ID" value="CAH0534064.1"/>
    <property type="molecule type" value="Genomic_DNA"/>
</dbReference>
<feature type="coiled-coil region" evidence="1">
    <location>
        <begin position="216"/>
        <end position="271"/>
    </location>
</feature>
<feature type="compositionally biased region" description="Polar residues" evidence="2">
    <location>
        <begin position="1193"/>
        <end position="1210"/>
    </location>
</feature>
<feature type="region of interest" description="Disordered" evidence="2">
    <location>
        <begin position="386"/>
        <end position="407"/>
    </location>
</feature>
<dbReference type="InterPro" id="IPR038440">
    <property type="entry name" value="FimV_C_sf"/>
</dbReference>
<feature type="compositionally biased region" description="Acidic residues" evidence="2">
    <location>
        <begin position="395"/>
        <end position="407"/>
    </location>
</feature>
<dbReference type="InterPro" id="IPR020011">
    <property type="entry name" value="FimV_C"/>
</dbReference>
<evidence type="ECO:0000256" key="1">
    <source>
        <dbReference type="SAM" id="Coils"/>
    </source>
</evidence>
<dbReference type="NCBIfam" id="TIGR03505">
    <property type="entry name" value="FimV_core"/>
    <property type="match status" value="1"/>
</dbReference>
<feature type="chain" id="PRO_5046218908" description="AAA family ATPase" evidence="4">
    <location>
        <begin position="34"/>
        <end position="2088"/>
    </location>
</feature>
<protein>
    <recommendedName>
        <fullName evidence="7">AAA family ATPase</fullName>
    </recommendedName>
</protein>
<feature type="compositionally biased region" description="Basic and acidic residues" evidence="2">
    <location>
        <begin position="1526"/>
        <end position="1536"/>
    </location>
</feature>
<feature type="region of interest" description="Disordered" evidence="2">
    <location>
        <begin position="1302"/>
        <end position="1381"/>
    </location>
</feature>
<dbReference type="InterPro" id="IPR020012">
    <property type="entry name" value="LysM_FimV"/>
</dbReference>
<feature type="compositionally biased region" description="Polar residues" evidence="2">
    <location>
        <begin position="1217"/>
        <end position="1233"/>
    </location>
</feature>
<evidence type="ECO:0000313" key="6">
    <source>
        <dbReference type="Proteomes" id="UP000838672"/>
    </source>
</evidence>
<proteinExistence type="predicted"/>
<organism evidence="5 6">
    <name type="scientific">Vibrio stylophorae</name>
    <dbReference type="NCBI Taxonomy" id="659351"/>
    <lineage>
        <taxon>Bacteria</taxon>
        <taxon>Pseudomonadati</taxon>
        <taxon>Pseudomonadota</taxon>
        <taxon>Gammaproteobacteria</taxon>
        <taxon>Vibrionales</taxon>
        <taxon>Vibrionaceae</taxon>
        <taxon>Vibrio</taxon>
    </lineage>
</organism>
<feature type="region of interest" description="Disordered" evidence="2">
    <location>
        <begin position="1948"/>
        <end position="1976"/>
    </location>
</feature>
<feature type="region of interest" description="Disordered" evidence="2">
    <location>
        <begin position="1434"/>
        <end position="1455"/>
    </location>
</feature>
<feature type="compositionally biased region" description="Acidic residues" evidence="2">
    <location>
        <begin position="1169"/>
        <end position="1191"/>
    </location>
</feature>
<sequence>MPYCNSTLSQRLRRIFIAALCITPLAISSVSFANTIQLKGPNGETLKQSQVSPAHEAQNKLYGPTSGNETLWSIAKKARPNNSVSVHQTLHAIFLLNPSAFDDDNIHKLKSGQMLRLPTAAYAKQWSTQDALDRMAADKRRLSHAHTAPVATSPAKPAPVRQPKPVTEAAKPAKVEKPKTPVVQTGTLKPEQEFTEQAPTASEFAPKKPQAFQQDLKITDAELEQMQENSKLLRLRLSEMQQEINSLQSQLQDSEQVNTEVKRALAEWQAQQNQPQQSIWQQIMNDPMLLAIFGSVPGILLSIIVALLLTRRSNKSETKANASANAPEMSMAAPAMAAAAGAGAAAVAAEPDSLAMNLDDDSMPELNLDDHDDLALFTEDDLNREDGLIEPPMLDLEDDGELDLLSDGDDELNLLEDNLLDDDVLSDSLDQPNLSPNDDGNALGLQDMERAIDKLSEEADQQDDALAAAWEQSLREQSDAESQPAASSADEDDFDLSITDSKDTGFQGIDQSALDDLLSGMEMDEPEAEALPSQPAAAQQNVETPMLAAAMALLADDDDDFAPAPTADMAMANVASELLDDDTAASQLFDMMEGASEQDLNDSVHERKQVSIGDLVDENGNPSDDFDLTDDSDLLLDELVDQADPLLNSTDAPELIEDSVSLLDELVADEDDGALLSDPSLQLEDDALLNELFDDEEMPSDEPFLALDEEAHDPADPLDNLLAFADDADEIADAPQAEAEIEVNDVMPSLSDHLSFADEHANDVLAHDVESETLSQAQELASTEPAETFAAHDFGFVDDVDQASDLDVLTSEESASEALVPEDSSSSSEMVNEIALLDDDAADFAAVGQADDDQVDVLDALDLNQDVAADSDALTAQPEPLVHELSLADDMADDIAFDDLDGFAEPTTDLAAALTADESRPEAMSEQASDDILDTLSLDANDSDDVLSLFDENDDTDLLFDGEQSADDILAALDQDAQQVDDAAFEALLDNAGPLDLSSPQQHEAHAELDDLLADAGPLDLSTPMEHDMDPLAELTAKSSQTPAVPADGLDQPLAESSAMALSPEARLEQSSQANFAEPPAPEFLSSDVEDADSAFNAPAESESVSDAVAKAHEDHEPRVAGIQEQDLPAENVTTDSIAATDDIATDAVAAADDSDDEVLDLSQFAFDEEDALSDEELAPWEGADDADMDNSIDISGSAQSLANLDQQMAQMAADLNEQSPSMASAEQDNLSQPAADPFAFDFSDATYELSDLPEFSEDDALVAALEEQQELDENHEQMLPPINRVDEQLTEDMLNTAGLDMGALLSDPSSGHEAAAPSTTPSVDSEVVDDMDNSLMRDLAMLDSDDDDDYFSPSAIEDDELDSDALMDWSEAQGEPLNLAPELHFDEDERAAELDAFADAFASHDDGDSSELDAFESFDATGDSELDAFADFNQSDESEIDALVGTDDSSDNELDALLGDSAEAGDDFSAELDALESNMAPQYSEENAAPASTLRDLNTPLEFDQDNGLIEAEDEPQTTASVSSDHLDLADHDASVDELAEPEVESAMVDSSHLALNDHGALVENLETDEAMPSAVDSSHLNLSDVHELTADEAPEEVMISPVDSSHLALDSHQSDIEQLEDTGRDTPQVFQSQPDFDESFDFDELARQDDLAAMTDLSAMADMGVDSLMDDDLSADLARMAAQEQGEPDAVEMMNDLSSLVSDSPNLVDDELAQFAQGLADENDHGFELGLDDSGELDDILAQLGSVDAEEAPEFDHGIAELSREDFDAAPLSADDADLVATIDDLQPTANAQISHELDDLSDLSDFSVDEDNVVLLHSASTDNEVVIGLNPEEQAMEDMLNDLAGDEFSDEIAESSGLGGASLSDDLDSIANDLDGAQHVHSPIDSLFDESGNESVSELDDFLASAGPTESDAGDDPFAEFENAGGDLSSLDSMLEGDEALAWQTASTPEPELEAEDWSQQPNVQDSDIDAFDPDLMDEDSFGGSSELLSNEATPESNLNIDALLHEEHSQAMSSSAQDNASFDDVFHHVNAMGHGDDATAKLDMARAYLDMNDMEAAESLLQEVISDGDLASIQEAKQLMKTLS</sequence>
<name>A0ABN8DUU7_9VIBR</name>
<gene>
    <name evidence="5" type="ORF">VST7929_01965</name>
</gene>
<evidence type="ECO:0008006" key="7">
    <source>
        <dbReference type="Google" id="ProtNLM"/>
    </source>
</evidence>
<keyword evidence="3" id="KW-0812">Transmembrane</keyword>